<sequence length="394" mass="44650">MATYKQLHREPAFRELFSKRIITLQDLYDISKNSSIIAIDTEHFPITSEKDRILHQVGLAHVQTLIHDLPQTNDTSRSTSRPCFQDFYTENKIRALTLIINISKEKREEIVRLKGEGGVPTRRRHRFGREQQVDLDNLEEIIIEFIQSCDSKGNLVLMGFEMAAEWTYLSRNFPRAVPFFSTWVDLRDIAKDISSSVGVIPGLVSLLKIFGYHWKDIQPGRGDLGGGIADNAGDDAVATCVLASALLDSENHEKLRFRQECSRIAGRKGYRVPSVRDRFTVSICAQGLLPSMINSGMKLACQFFDYSPQSAGIMSEEMAYLTFRSQDQMDQFVAAIHGLALPTGEVLSVQGYFRENRLMESEDNGRKEKQELRRRKRLEGTASEVEDLGSLFSS</sequence>
<evidence type="ECO:0000313" key="1">
    <source>
        <dbReference type="EMBL" id="QYS97194.1"/>
    </source>
</evidence>
<dbReference type="EMBL" id="CP075865">
    <property type="protein sequence ID" value="QYS97194.1"/>
    <property type="molecule type" value="Genomic_DNA"/>
</dbReference>
<dbReference type="Proteomes" id="UP000826661">
    <property type="component" value="Chromosome II"/>
</dbReference>
<dbReference type="InterPro" id="IPR012337">
    <property type="entry name" value="RNaseH-like_sf"/>
</dbReference>
<accession>A0A8G0LAH6</accession>
<proteinExistence type="predicted"/>
<name>A0A8G0LAH6_9HYPO</name>
<reference evidence="1 2" key="1">
    <citation type="journal article" date="2021" name="BMC Genomics">
        <title>Telomere-to-telomere genome assembly of asparaginase-producing Trichoderma simmonsii.</title>
        <authorList>
            <person name="Chung D."/>
            <person name="Kwon Y.M."/>
            <person name="Yang Y."/>
        </authorList>
    </citation>
    <scope>NUCLEOTIDE SEQUENCE [LARGE SCALE GENOMIC DNA]</scope>
    <source>
        <strain evidence="1 2">GH-Sj1</strain>
    </source>
</reference>
<organism evidence="1 2">
    <name type="scientific">Trichoderma simmonsii</name>
    <dbReference type="NCBI Taxonomy" id="1491479"/>
    <lineage>
        <taxon>Eukaryota</taxon>
        <taxon>Fungi</taxon>
        <taxon>Dikarya</taxon>
        <taxon>Ascomycota</taxon>
        <taxon>Pezizomycotina</taxon>
        <taxon>Sordariomycetes</taxon>
        <taxon>Hypocreomycetidae</taxon>
        <taxon>Hypocreales</taxon>
        <taxon>Hypocreaceae</taxon>
        <taxon>Trichoderma</taxon>
    </lineage>
</organism>
<keyword evidence="2" id="KW-1185">Reference proteome</keyword>
<gene>
    <name evidence="1" type="ORF">H0G86_004425</name>
</gene>
<dbReference type="SUPFAM" id="SSF53098">
    <property type="entry name" value="Ribonuclease H-like"/>
    <property type="match status" value="1"/>
</dbReference>
<protein>
    <submittedName>
        <fullName evidence="1">Uncharacterized protein</fullName>
    </submittedName>
</protein>
<evidence type="ECO:0000313" key="2">
    <source>
        <dbReference type="Proteomes" id="UP000826661"/>
    </source>
</evidence>
<dbReference type="AlphaFoldDB" id="A0A8G0LAH6"/>